<feature type="binding site" evidence="2">
    <location>
        <position position="195"/>
    </location>
    <ligand>
        <name>Mn(2+)</name>
        <dbReference type="ChEBI" id="CHEBI:29035"/>
        <label>2</label>
    </ligand>
</feature>
<feature type="signal peptide" evidence="4">
    <location>
        <begin position="1"/>
        <end position="33"/>
    </location>
</feature>
<keyword evidence="7" id="KW-1185">Reference proteome</keyword>
<dbReference type="InterPro" id="IPR036264">
    <property type="entry name" value="Bact_exopeptidase_dim_dom"/>
</dbReference>
<name>A0A5B2T9D3_9PROT</name>
<reference evidence="6 7" key="1">
    <citation type="journal article" date="2015" name="Int. J. Syst. Evol. Microbiol.">
        <title>Roseomonas oryzae sp. nov., isolated from paddy rhizosphere soil.</title>
        <authorList>
            <person name="Ramaprasad E.V."/>
            <person name="Sasikala Ch."/>
            <person name="Ramana Ch.V."/>
        </authorList>
    </citation>
    <scope>NUCLEOTIDE SEQUENCE [LARGE SCALE GENOMIC DNA]</scope>
    <source>
        <strain evidence="6 7">KCTC 42542</strain>
    </source>
</reference>
<proteinExistence type="predicted"/>
<gene>
    <name evidence="6" type="ORF">F0Q34_21165</name>
</gene>
<evidence type="ECO:0000256" key="1">
    <source>
        <dbReference type="ARBA" id="ARBA00022801"/>
    </source>
</evidence>
<dbReference type="PROSITE" id="PS51318">
    <property type="entry name" value="TAT"/>
    <property type="match status" value="1"/>
</dbReference>
<feature type="binding site" evidence="2">
    <location>
        <position position="222"/>
    </location>
    <ligand>
        <name>Mn(2+)</name>
        <dbReference type="ChEBI" id="CHEBI:29035"/>
        <label>2</label>
    </ligand>
</feature>
<organism evidence="6 7">
    <name type="scientific">Teichococcus oryzae</name>
    <dbReference type="NCBI Taxonomy" id="1608942"/>
    <lineage>
        <taxon>Bacteria</taxon>
        <taxon>Pseudomonadati</taxon>
        <taxon>Pseudomonadota</taxon>
        <taxon>Alphaproteobacteria</taxon>
        <taxon>Acetobacterales</taxon>
        <taxon>Roseomonadaceae</taxon>
        <taxon>Roseomonas</taxon>
    </lineage>
</organism>
<dbReference type="OrthoDB" id="9777385at2"/>
<sequence>MHPTRRSIFRTCSCLAVSSLLCATAFHPASAQAQQRGASPAPGAASQPQSTLPAPSEALLTEIEGIYKDIHANPELSMQERRTAGIAAEWLRKQGYEVAEGVGGVGVVGVLRNGDGATVLLRADMDALPMQENTGLPYASSKTGIDPANGQETAIAHSCGHDMHVAWLMATAHILSENRDKWRGTVVALFQPGEETAEGAKAMVEDGLVRRFPKPDVVLGQHVMPLAAGQVAISSGTILSRSDSLEVMLFGRGGHGSSPETTVDPVVMAASAVTQLQTVVSREIGMTDQAVITVGALQAGSSANIIPERALLRLNIRTFDDQVRERVLASVRRIITQQAELSRSPKPPTFKTLSTFPLTINDEDATRKVAEALRERMGADRVQPASAASASEDFTVLARAWDVPSVYWLVGGTDPDTYAKAQKEGRPNDIPSNHSPEFAPVLQPTLRAGIEAMLAAASPWLVSGQAHR</sequence>
<dbReference type="GO" id="GO:0019877">
    <property type="term" value="P:diaminopimelate biosynthetic process"/>
    <property type="evidence" value="ECO:0007669"/>
    <property type="project" value="UniProtKB-ARBA"/>
</dbReference>
<dbReference type="Pfam" id="PF07687">
    <property type="entry name" value="M20_dimer"/>
    <property type="match status" value="1"/>
</dbReference>
<dbReference type="PANTHER" id="PTHR11014:SF63">
    <property type="entry name" value="METALLOPEPTIDASE, PUTATIVE (AFU_ORTHOLOGUE AFUA_6G09600)-RELATED"/>
    <property type="match status" value="1"/>
</dbReference>
<dbReference type="Pfam" id="PF01546">
    <property type="entry name" value="Peptidase_M20"/>
    <property type="match status" value="1"/>
</dbReference>
<evidence type="ECO:0000256" key="2">
    <source>
        <dbReference type="PIRSR" id="PIRSR005962-1"/>
    </source>
</evidence>
<dbReference type="SUPFAM" id="SSF53187">
    <property type="entry name" value="Zn-dependent exopeptidases"/>
    <property type="match status" value="1"/>
</dbReference>
<feature type="binding site" evidence="2">
    <location>
        <position position="159"/>
    </location>
    <ligand>
        <name>Mn(2+)</name>
        <dbReference type="ChEBI" id="CHEBI:29035"/>
        <label>2</label>
    </ligand>
</feature>
<dbReference type="SUPFAM" id="SSF55031">
    <property type="entry name" value="Bacterial exopeptidase dimerisation domain"/>
    <property type="match status" value="1"/>
</dbReference>
<dbReference type="AlphaFoldDB" id="A0A5B2T9D3"/>
<dbReference type="Proteomes" id="UP000322110">
    <property type="component" value="Unassembled WGS sequence"/>
</dbReference>
<dbReference type="Gene3D" id="3.30.70.360">
    <property type="match status" value="1"/>
</dbReference>
<dbReference type="GO" id="GO:0046872">
    <property type="term" value="F:metal ion binding"/>
    <property type="evidence" value="ECO:0007669"/>
    <property type="project" value="UniProtKB-KW"/>
</dbReference>
<protein>
    <submittedName>
        <fullName evidence="6">Amidohydrolase</fullName>
    </submittedName>
</protein>
<accession>A0A5B2T9D3</accession>
<dbReference type="InterPro" id="IPR017439">
    <property type="entry name" value="Amidohydrolase"/>
</dbReference>
<dbReference type="InterPro" id="IPR006311">
    <property type="entry name" value="TAT_signal"/>
</dbReference>
<feature type="region of interest" description="Disordered" evidence="3">
    <location>
        <begin position="33"/>
        <end position="54"/>
    </location>
</feature>
<dbReference type="FunFam" id="3.30.70.360:FF:000001">
    <property type="entry name" value="N-acetyldiaminopimelate deacetylase"/>
    <property type="match status" value="1"/>
</dbReference>
<keyword evidence="2" id="KW-0464">Manganese</keyword>
<evidence type="ECO:0000313" key="6">
    <source>
        <dbReference type="EMBL" id="KAA2211231.1"/>
    </source>
</evidence>
<dbReference type="EMBL" id="VUKA01000045">
    <property type="protein sequence ID" value="KAA2211231.1"/>
    <property type="molecule type" value="Genomic_DNA"/>
</dbReference>
<evidence type="ECO:0000256" key="3">
    <source>
        <dbReference type="SAM" id="MobiDB-lite"/>
    </source>
</evidence>
<keyword evidence="2" id="KW-0479">Metal-binding</keyword>
<evidence type="ECO:0000313" key="7">
    <source>
        <dbReference type="Proteomes" id="UP000322110"/>
    </source>
</evidence>
<dbReference type="PANTHER" id="PTHR11014">
    <property type="entry name" value="PEPTIDASE M20 FAMILY MEMBER"/>
    <property type="match status" value="1"/>
</dbReference>
<comment type="caution">
    <text evidence="6">The sequence shown here is derived from an EMBL/GenBank/DDBJ whole genome shotgun (WGS) entry which is preliminary data.</text>
</comment>
<dbReference type="Gene3D" id="3.40.630.10">
    <property type="entry name" value="Zn peptidases"/>
    <property type="match status" value="1"/>
</dbReference>
<keyword evidence="4" id="KW-0732">Signal</keyword>
<keyword evidence="1 6" id="KW-0378">Hydrolase</keyword>
<feature type="binding site" evidence="2">
    <location>
        <position position="161"/>
    </location>
    <ligand>
        <name>Mn(2+)</name>
        <dbReference type="ChEBI" id="CHEBI:29035"/>
        <label>2</label>
    </ligand>
</feature>
<evidence type="ECO:0000256" key="4">
    <source>
        <dbReference type="SAM" id="SignalP"/>
    </source>
</evidence>
<feature type="compositionally biased region" description="Low complexity" evidence="3">
    <location>
        <begin position="33"/>
        <end position="50"/>
    </location>
</feature>
<feature type="domain" description="Peptidase M20 dimerisation" evidence="5">
    <location>
        <begin position="246"/>
        <end position="339"/>
    </location>
</feature>
<dbReference type="GO" id="GO:0050118">
    <property type="term" value="F:N-acetyldiaminopimelate deacetylase activity"/>
    <property type="evidence" value="ECO:0007669"/>
    <property type="project" value="UniProtKB-ARBA"/>
</dbReference>
<dbReference type="InterPro" id="IPR002933">
    <property type="entry name" value="Peptidase_M20"/>
</dbReference>
<dbReference type="PIRSF" id="PIRSF005962">
    <property type="entry name" value="Pept_M20D_amidohydro"/>
    <property type="match status" value="1"/>
</dbReference>
<comment type="cofactor">
    <cofactor evidence="2">
        <name>Mn(2+)</name>
        <dbReference type="ChEBI" id="CHEBI:29035"/>
    </cofactor>
    <text evidence="2">The Mn(2+) ion enhances activity.</text>
</comment>
<dbReference type="InterPro" id="IPR011650">
    <property type="entry name" value="Peptidase_M20_dimer"/>
</dbReference>
<evidence type="ECO:0000259" key="5">
    <source>
        <dbReference type="Pfam" id="PF07687"/>
    </source>
</evidence>
<dbReference type="NCBIfam" id="TIGR01891">
    <property type="entry name" value="amidohydrolases"/>
    <property type="match status" value="1"/>
</dbReference>
<feature type="chain" id="PRO_5022759568" evidence="4">
    <location>
        <begin position="34"/>
        <end position="468"/>
    </location>
</feature>